<comment type="caution">
    <text evidence="2">The sequence shown here is derived from an EMBL/GenBank/DDBJ whole genome shotgun (WGS) entry which is preliminary data.</text>
</comment>
<accession>A0A9X2Q7B2</accession>
<sequence>MASFPKSEVAGIAMQQILSQSNEEGESMSVRSDRKSEAEYYVGLALEEMKDEYGYDPAEKKTTRAKPAVIRYVKVSLIGRAASVDQQFTMLADKWAQAVNRKANQEDRNSKDDEYDSRRIDLYDTQE</sequence>
<proteinExistence type="predicted"/>
<dbReference type="AlphaFoldDB" id="A0A9X2Q7B2"/>
<organism evidence="2 3">
    <name type="scientific">Salinibacter ruber</name>
    <dbReference type="NCBI Taxonomy" id="146919"/>
    <lineage>
        <taxon>Bacteria</taxon>
        <taxon>Pseudomonadati</taxon>
        <taxon>Rhodothermota</taxon>
        <taxon>Rhodothermia</taxon>
        <taxon>Rhodothermales</taxon>
        <taxon>Salinibacteraceae</taxon>
        <taxon>Salinibacter</taxon>
    </lineage>
</organism>
<feature type="region of interest" description="Disordered" evidence="1">
    <location>
        <begin position="16"/>
        <end position="36"/>
    </location>
</feature>
<name>A0A9X2Q7B2_9BACT</name>
<evidence type="ECO:0000313" key="3">
    <source>
        <dbReference type="Proteomes" id="UP001155057"/>
    </source>
</evidence>
<gene>
    <name evidence="2" type="ORF">GGP61_003167</name>
</gene>
<evidence type="ECO:0000256" key="1">
    <source>
        <dbReference type="SAM" id="MobiDB-lite"/>
    </source>
</evidence>
<feature type="compositionally biased region" description="Basic and acidic residues" evidence="1">
    <location>
        <begin position="103"/>
        <end position="127"/>
    </location>
</feature>
<feature type="region of interest" description="Disordered" evidence="1">
    <location>
        <begin position="99"/>
        <end position="127"/>
    </location>
</feature>
<protein>
    <submittedName>
        <fullName evidence="2">Uncharacterized protein</fullName>
    </submittedName>
</protein>
<dbReference type="Proteomes" id="UP001155057">
    <property type="component" value="Unassembled WGS sequence"/>
</dbReference>
<dbReference type="EMBL" id="JANUAE010000015">
    <property type="protein sequence ID" value="MCS3711534.1"/>
    <property type="molecule type" value="Genomic_DNA"/>
</dbReference>
<reference evidence="2" key="1">
    <citation type="submission" date="2022-08" db="EMBL/GenBank/DDBJ databases">
        <title>Genomic Encyclopedia of Type Strains, Phase V (KMG-V): Genome sequencing to study the core and pangenomes of soil and plant-associated prokaryotes.</title>
        <authorList>
            <person name="Whitman W."/>
        </authorList>
    </citation>
    <scope>NUCLEOTIDE SEQUENCE</scope>
    <source>
        <strain evidence="2">SP3049</strain>
    </source>
</reference>
<evidence type="ECO:0000313" key="2">
    <source>
        <dbReference type="EMBL" id="MCS3711534.1"/>
    </source>
</evidence>